<dbReference type="RefSeq" id="WP_248826021.1">
    <property type="nucleotide sequence ID" value="NZ_JALKFT010000022.1"/>
</dbReference>
<dbReference type="Proteomes" id="UP001201873">
    <property type="component" value="Unassembled WGS sequence"/>
</dbReference>
<organism evidence="2 3">
    <name type="scientific">Frankia umida</name>
    <dbReference type="NCBI Taxonomy" id="573489"/>
    <lineage>
        <taxon>Bacteria</taxon>
        <taxon>Bacillati</taxon>
        <taxon>Actinomycetota</taxon>
        <taxon>Actinomycetes</taxon>
        <taxon>Frankiales</taxon>
        <taxon>Frankiaceae</taxon>
        <taxon>Frankia</taxon>
    </lineage>
</organism>
<name>A0ABT0K224_9ACTN</name>
<evidence type="ECO:0000256" key="1">
    <source>
        <dbReference type="SAM" id="MobiDB-lite"/>
    </source>
</evidence>
<dbReference type="EMBL" id="JALKFT010000022">
    <property type="protein sequence ID" value="MCK9877847.1"/>
    <property type="molecule type" value="Genomic_DNA"/>
</dbReference>
<reference evidence="2 3" key="1">
    <citation type="submission" date="2022-04" db="EMBL/GenBank/DDBJ databases">
        <title>Genome diversity in the genus Frankia.</title>
        <authorList>
            <person name="Carlos-Shanley C."/>
            <person name="Hahn D."/>
        </authorList>
    </citation>
    <scope>NUCLEOTIDE SEQUENCE [LARGE SCALE GENOMIC DNA]</scope>
    <source>
        <strain evidence="2 3">Ag45/Mut15</strain>
    </source>
</reference>
<gene>
    <name evidence="2" type="ORF">MXD59_19045</name>
</gene>
<accession>A0ABT0K224</accession>
<comment type="caution">
    <text evidence="2">The sequence shown here is derived from an EMBL/GenBank/DDBJ whole genome shotgun (WGS) entry which is preliminary data.</text>
</comment>
<keyword evidence="3" id="KW-1185">Reference proteome</keyword>
<protein>
    <submittedName>
        <fullName evidence="2">Sigma-70 family RNA polymerase sigma factor</fullName>
    </submittedName>
</protein>
<evidence type="ECO:0000313" key="2">
    <source>
        <dbReference type="EMBL" id="MCK9877847.1"/>
    </source>
</evidence>
<feature type="region of interest" description="Disordered" evidence="1">
    <location>
        <begin position="1"/>
        <end position="23"/>
    </location>
</feature>
<sequence>MDNRTFAGSKPASPAPRRTSPALHSWMQDWSDWSQSNPADRAVDRWRAASSLIAPLADLEQILAGCGTGSQVEAGLADRRLLFLVTAAVDGDVDAARVVMARMMPALVSKAAAHSRAGRMDFDTAFTELIAAAWIVVTTYPVERRPAKVWINVLLDAEQAVFGRPRLAHRRTVPMPFTLLADQTDPLIFIGRDPLVELLDLLVAARRAGLTPGNLQLLVDLGVHGLSPQEIAVRDRVTDRAVRMRRQRAIVELVTLLDLPSPHRTTRTTITTPRQAATPAARGDRILAGAV</sequence>
<evidence type="ECO:0000313" key="3">
    <source>
        <dbReference type="Proteomes" id="UP001201873"/>
    </source>
</evidence>
<proteinExistence type="predicted"/>
<feature type="compositionally biased region" description="Low complexity" evidence="1">
    <location>
        <begin position="11"/>
        <end position="23"/>
    </location>
</feature>